<comment type="caution">
    <text evidence="2">The sequence shown here is derived from an EMBL/GenBank/DDBJ whole genome shotgun (WGS) entry which is preliminary data.</text>
</comment>
<dbReference type="Proteomes" id="UP000677228">
    <property type="component" value="Unassembled WGS sequence"/>
</dbReference>
<dbReference type="Proteomes" id="UP000682733">
    <property type="component" value="Unassembled WGS sequence"/>
</dbReference>
<evidence type="ECO:0000313" key="3">
    <source>
        <dbReference type="Proteomes" id="UP000682733"/>
    </source>
</evidence>
<protein>
    <submittedName>
        <fullName evidence="2">Uncharacterized protein</fullName>
    </submittedName>
</protein>
<proteinExistence type="predicted"/>
<organism evidence="2 3">
    <name type="scientific">Didymodactylos carnosus</name>
    <dbReference type="NCBI Taxonomy" id="1234261"/>
    <lineage>
        <taxon>Eukaryota</taxon>
        <taxon>Metazoa</taxon>
        <taxon>Spiralia</taxon>
        <taxon>Gnathifera</taxon>
        <taxon>Rotifera</taxon>
        <taxon>Eurotatoria</taxon>
        <taxon>Bdelloidea</taxon>
        <taxon>Philodinida</taxon>
        <taxon>Philodinidae</taxon>
        <taxon>Didymodactylos</taxon>
    </lineage>
</organism>
<gene>
    <name evidence="1" type="ORF">OVA965_LOCUS25473</name>
    <name evidence="2" type="ORF">TMI583_LOCUS26204</name>
</gene>
<name>A0A8S2P9F6_9BILA</name>
<sequence length="153" mass="17708">MHVETLHTQLETITKEAQKRTLDIQQYVKDHATDADTAQLNKCSALKEYAHSTHTFISDILLAKMAENNEMQRASSADLHLTIAKEKKKQQSDQTLIRGLRELKKKLPTLILQLTDRAHSAIVRQKPTNEEIIRRHESQIKQIMQDLREQFSV</sequence>
<evidence type="ECO:0000313" key="2">
    <source>
        <dbReference type="EMBL" id="CAF4041259.1"/>
    </source>
</evidence>
<accession>A0A8S2P9F6</accession>
<dbReference type="EMBL" id="CAJNOK010015833">
    <property type="protein sequence ID" value="CAF1233104.1"/>
    <property type="molecule type" value="Genomic_DNA"/>
</dbReference>
<evidence type="ECO:0000313" key="1">
    <source>
        <dbReference type="EMBL" id="CAF1233104.1"/>
    </source>
</evidence>
<dbReference type="AlphaFoldDB" id="A0A8S2P9F6"/>
<reference evidence="2" key="1">
    <citation type="submission" date="2021-02" db="EMBL/GenBank/DDBJ databases">
        <authorList>
            <person name="Nowell W R."/>
        </authorList>
    </citation>
    <scope>NUCLEOTIDE SEQUENCE</scope>
</reference>
<dbReference type="EMBL" id="CAJOBA010037381">
    <property type="protein sequence ID" value="CAF4041259.1"/>
    <property type="molecule type" value="Genomic_DNA"/>
</dbReference>